<keyword evidence="1" id="KW-0472">Membrane</keyword>
<protein>
    <submittedName>
        <fullName evidence="2">Uncharacterized protein</fullName>
    </submittedName>
</protein>
<feature type="transmembrane region" description="Helical" evidence="1">
    <location>
        <begin position="53"/>
        <end position="71"/>
    </location>
</feature>
<organism evidence="2">
    <name type="scientific">Cucumis melo</name>
    <name type="common">Muskmelon</name>
    <dbReference type="NCBI Taxonomy" id="3656"/>
    <lineage>
        <taxon>Eukaryota</taxon>
        <taxon>Viridiplantae</taxon>
        <taxon>Streptophyta</taxon>
        <taxon>Embryophyta</taxon>
        <taxon>Tracheophyta</taxon>
        <taxon>Spermatophyta</taxon>
        <taxon>Magnoliopsida</taxon>
        <taxon>eudicotyledons</taxon>
        <taxon>Gunneridae</taxon>
        <taxon>Pentapetalae</taxon>
        <taxon>rosids</taxon>
        <taxon>fabids</taxon>
        <taxon>Cucurbitales</taxon>
        <taxon>Cucurbitaceae</taxon>
        <taxon>Benincaseae</taxon>
        <taxon>Cucumis</taxon>
    </lineage>
</organism>
<name>A0A9I9E862_CUCME</name>
<reference evidence="2" key="1">
    <citation type="submission" date="2023-03" db="UniProtKB">
        <authorList>
            <consortium name="EnsemblPlants"/>
        </authorList>
    </citation>
    <scope>IDENTIFICATION</scope>
</reference>
<evidence type="ECO:0000313" key="2">
    <source>
        <dbReference type="EnsemblPlants" id="MELO3C030126.2.1"/>
    </source>
</evidence>
<evidence type="ECO:0000256" key="1">
    <source>
        <dbReference type="SAM" id="Phobius"/>
    </source>
</evidence>
<feature type="transmembrane region" description="Helical" evidence="1">
    <location>
        <begin position="12"/>
        <end position="33"/>
    </location>
</feature>
<keyword evidence="1" id="KW-0812">Transmembrane</keyword>
<accession>A0A9I9E862</accession>
<dbReference type="AlphaFoldDB" id="A0A9I9E862"/>
<dbReference type="EnsemblPlants" id="MELO3C030126.2.1">
    <property type="protein sequence ID" value="MELO3C030126.2.1"/>
    <property type="gene ID" value="MELO3C030126.2"/>
</dbReference>
<proteinExistence type="predicted"/>
<sequence length="137" mass="16410">MSKIFKPQKLVFVLEQLIFFVLAINLLLHMYFFSNQNFLWFCIDHQKFCTVMLTHNTVALVKMIVYLFRWVTNFQIEMEIWSWWFQDEVAKSLPWSFIDIFEITITVCFVKSTIHSFPSASCMLFSSSFRSCCSLLR</sequence>
<dbReference type="Gramene" id="MELO3C030126.2.1">
    <property type="protein sequence ID" value="MELO3C030126.2.1"/>
    <property type="gene ID" value="MELO3C030126.2"/>
</dbReference>
<keyword evidence="1" id="KW-1133">Transmembrane helix</keyword>